<dbReference type="Proteomes" id="UP000194903">
    <property type="component" value="Unassembled WGS sequence"/>
</dbReference>
<keyword evidence="3" id="KW-0804">Transcription</keyword>
<dbReference type="PROSITE" id="PS01124">
    <property type="entry name" value="HTH_ARAC_FAMILY_2"/>
    <property type="match status" value="1"/>
</dbReference>
<evidence type="ECO:0000313" key="5">
    <source>
        <dbReference type="EMBL" id="OUM20683.1"/>
    </source>
</evidence>
<dbReference type="Pfam" id="PF12833">
    <property type="entry name" value="HTH_18"/>
    <property type="match status" value="1"/>
</dbReference>
<dbReference type="InterPro" id="IPR009057">
    <property type="entry name" value="Homeodomain-like_sf"/>
</dbReference>
<organism evidence="5 6">
    <name type="scientific">Butyricicoccus porcorum</name>
    <dbReference type="NCBI Taxonomy" id="1945634"/>
    <lineage>
        <taxon>Bacteria</taxon>
        <taxon>Bacillati</taxon>
        <taxon>Bacillota</taxon>
        <taxon>Clostridia</taxon>
        <taxon>Eubacteriales</taxon>
        <taxon>Butyricicoccaceae</taxon>
        <taxon>Butyricicoccus</taxon>
    </lineage>
</organism>
<dbReference type="SMART" id="SM00342">
    <property type="entry name" value="HTH_ARAC"/>
    <property type="match status" value="1"/>
</dbReference>
<dbReference type="InterPro" id="IPR037923">
    <property type="entry name" value="HTH-like"/>
</dbReference>
<dbReference type="SUPFAM" id="SSF51215">
    <property type="entry name" value="Regulatory protein AraC"/>
    <property type="match status" value="1"/>
</dbReference>
<dbReference type="InterPro" id="IPR018060">
    <property type="entry name" value="HTH_AraC"/>
</dbReference>
<evidence type="ECO:0000256" key="1">
    <source>
        <dbReference type="ARBA" id="ARBA00023015"/>
    </source>
</evidence>
<dbReference type="GO" id="GO:0003700">
    <property type="term" value="F:DNA-binding transcription factor activity"/>
    <property type="evidence" value="ECO:0007669"/>
    <property type="project" value="InterPro"/>
</dbReference>
<name>A0A252F4I0_9FIRM</name>
<dbReference type="Gene3D" id="1.10.10.60">
    <property type="entry name" value="Homeodomain-like"/>
    <property type="match status" value="2"/>
</dbReference>
<dbReference type="PRINTS" id="PR00032">
    <property type="entry name" value="HTHARAC"/>
</dbReference>
<comment type="caution">
    <text evidence="5">The sequence shown here is derived from an EMBL/GenBank/DDBJ whole genome shotgun (WGS) entry which is preliminary data.</text>
</comment>
<dbReference type="PANTHER" id="PTHR43280">
    <property type="entry name" value="ARAC-FAMILY TRANSCRIPTIONAL REGULATOR"/>
    <property type="match status" value="1"/>
</dbReference>
<dbReference type="GO" id="GO:0043565">
    <property type="term" value="F:sequence-specific DNA binding"/>
    <property type="evidence" value="ECO:0007669"/>
    <property type="project" value="InterPro"/>
</dbReference>
<proteinExistence type="predicted"/>
<keyword evidence="2" id="KW-0238">DNA-binding</keyword>
<dbReference type="PROSITE" id="PS00041">
    <property type="entry name" value="HTH_ARAC_FAMILY_1"/>
    <property type="match status" value="1"/>
</dbReference>
<keyword evidence="1" id="KW-0805">Transcription regulation</keyword>
<evidence type="ECO:0000313" key="6">
    <source>
        <dbReference type="Proteomes" id="UP000194903"/>
    </source>
</evidence>
<dbReference type="OrthoDB" id="324626at2"/>
<dbReference type="PANTHER" id="PTHR43280:SF2">
    <property type="entry name" value="HTH-TYPE TRANSCRIPTIONAL REGULATOR EXSA"/>
    <property type="match status" value="1"/>
</dbReference>
<sequence>MLIPEAGVHQTSERYYFTPSALAHELFYYPTRCGHYFCNSAYSFGCQSEIALQGDHNLNIMLFAVQDGAMELDLGGKPTLAASGQIVLFDCREPYCYHGTDGLEFIWLLFNGLNAHDFYRRILQVHGDRHVFAPTSYSEILLALDSLLSGCASGDRLSEAACSQLLHRILCQLLLEDTGTVRDTDSCITQAIRYMNEHLFEQLSVAMVAEAVSLSPSHFSRQFKRHTGYSPYEYIVLRRLDKAKYMLTSTTLTVKEIAYHIGYNSEENFIHSFQKNVGISPSLFRKYPI</sequence>
<evidence type="ECO:0000256" key="3">
    <source>
        <dbReference type="ARBA" id="ARBA00023163"/>
    </source>
</evidence>
<dbReference type="RefSeq" id="WP_087019415.1">
    <property type="nucleotide sequence ID" value="NZ_NHOC01000005.1"/>
</dbReference>
<dbReference type="SUPFAM" id="SSF46689">
    <property type="entry name" value="Homeodomain-like"/>
    <property type="match status" value="2"/>
</dbReference>
<reference evidence="5 6" key="1">
    <citation type="submission" date="2017-05" db="EMBL/GenBank/DDBJ databases">
        <title>Butyricicoccus porcorum sp. nov. a butyrate-producing bacterium from the swine intestinal tract.</title>
        <authorList>
            <person name="Trachsel J."/>
            <person name="Humphrey S."/>
            <person name="Allen H.K."/>
        </authorList>
    </citation>
    <scope>NUCLEOTIDE SEQUENCE [LARGE SCALE GENOMIC DNA]</scope>
    <source>
        <strain evidence="5">BB10</strain>
    </source>
</reference>
<evidence type="ECO:0000259" key="4">
    <source>
        <dbReference type="PROSITE" id="PS01124"/>
    </source>
</evidence>
<accession>A0A252F4I0</accession>
<dbReference type="InterPro" id="IPR018062">
    <property type="entry name" value="HTH_AraC-typ_CS"/>
</dbReference>
<dbReference type="InterPro" id="IPR020449">
    <property type="entry name" value="Tscrpt_reg_AraC-type_HTH"/>
</dbReference>
<dbReference type="AlphaFoldDB" id="A0A252F4I0"/>
<protein>
    <submittedName>
        <fullName evidence="5">AraC family transcriptional regulator</fullName>
    </submittedName>
</protein>
<keyword evidence="6" id="KW-1185">Reference proteome</keyword>
<gene>
    <name evidence="5" type="ORF">CBW42_07615</name>
</gene>
<dbReference type="EMBL" id="NHOC01000005">
    <property type="protein sequence ID" value="OUM20683.1"/>
    <property type="molecule type" value="Genomic_DNA"/>
</dbReference>
<feature type="domain" description="HTH araC/xylS-type" evidence="4">
    <location>
        <begin position="189"/>
        <end position="287"/>
    </location>
</feature>
<evidence type="ECO:0000256" key="2">
    <source>
        <dbReference type="ARBA" id="ARBA00023125"/>
    </source>
</evidence>